<protein>
    <submittedName>
        <fullName evidence="2">Uncharacterized protein</fullName>
    </submittedName>
</protein>
<evidence type="ECO:0000313" key="2">
    <source>
        <dbReference type="EMBL" id="MCH95350.1"/>
    </source>
</evidence>
<dbReference type="AlphaFoldDB" id="A0A392N6C4"/>
<evidence type="ECO:0000313" key="3">
    <source>
        <dbReference type="Proteomes" id="UP000265520"/>
    </source>
</evidence>
<evidence type="ECO:0000256" key="1">
    <source>
        <dbReference type="SAM" id="MobiDB-lite"/>
    </source>
</evidence>
<sequence>MRKSSSSIASTAQLQSSLKSHDSDRQTQYPSHIVTSGTGMMGIYCTSRLLSRFPTVIDVPINGLGSGPKAVYTPLKKRIQVQNLPPIYRSGRRAPPDKVDYDPGNEHSSSQCQIPS</sequence>
<organism evidence="2 3">
    <name type="scientific">Trifolium medium</name>
    <dbReference type="NCBI Taxonomy" id="97028"/>
    <lineage>
        <taxon>Eukaryota</taxon>
        <taxon>Viridiplantae</taxon>
        <taxon>Streptophyta</taxon>
        <taxon>Embryophyta</taxon>
        <taxon>Tracheophyta</taxon>
        <taxon>Spermatophyta</taxon>
        <taxon>Magnoliopsida</taxon>
        <taxon>eudicotyledons</taxon>
        <taxon>Gunneridae</taxon>
        <taxon>Pentapetalae</taxon>
        <taxon>rosids</taxon>
        <taxon>fabids</taxon>
        <taxon>Fabales</taxon>
        <taxon>Fabaceae</taxon>
        <taxon>Papilionoideae</taxon>
        <taxon>50 kb inversion clade</taxon>
        <taxon>NPAAA clade</taxon>
        <taxon>Hologalegina</taxon>
        <taxon>IRL clade</taxon>
        <taxon>Trifolieae</taxon>
        <taxon>Trifolium</taxon>
    </lineage>
</organism>
<keyword evidence="3" id="KW-1185">Reference proteome</keyword>
<feature type="region of interest" description="Disordered" evidence="1">
    <location>
        <begin position="83"/>
        <end position="116"/>
    </location>
</feature>
<feature type="region of interest" description="Disordered" evidence="1">
    <location>
        <begin position="1"/>
        <end position="36"/>
    </location>
</feature>
<dbReference type="Proteomes" id="UP000265520">
    <property type="component" value="Unassembled WGS sequence"/>
</dbReference>
<comment type="caution">
    <text evidence="2">The sequence shown here is derived from an EMBL/GenBank/DDBJ whole genome shotgun (WGS) entry which is preliminary data.</text>
</comment>
<proteinExistence type="predicted"/>
<feature type="compositionally biased region" description="Polar residues" evidence="1">
    <location>
        <begin position="1"/>
        <end position="18"/>
    </location>
</feature>
<feature type="compositionally biased region" description="Polar residues" evidence="1">
    <location>
        <begin position="106"/>
        <end position="116"/>
    </location>
</feature>
<name>A0A392N6C4_9FABA</name>
<reference evidence="2 3" key="1">
    <citation type="journal article" date="2018" name="Front. Plant Sci.">
        <title>Red Clover (Trifolium pratense) and Zigzag Clover (T. medium) - A Picture of Genomic Similarities and Differences.</title>
        <authorList>
            <person name="Dluhosova J."/>
            <person name="Istvanek J."/>
            <person name="Nedelnik J."/>
            <person name="Repkova J."/>
        </authorList>
    </citation>
    <scope>NUCLEOTIDE SEQUENCE [LARGE SCALE GENOMIC DNA]</scope>
    <source>
        <strain evidence="3">cv. 10/8</strain>
        <tissue evidence="2">Leaf</tissue>
    </source>
</reference>
<feature type="compositionally biased region" description="Polar residues" evidence="1">
    <location>
        <begin position="26"/>
        <end position="36"/>
    </location>
</feature>
<feature type="compositionally biased region" description="Basic and acidic residues" evidence="1">
    <location>
        <begin position="94"/>
        <end position="105"/>
    </location>
</feature>
<dbReference type="EMBL" id="LXQA010029618">
    <property type="protein sequence ID" value="MCH95350.1"/>
    <property type="molecule type" value="Genomic_DNA"/>
</dbReference>
<accession>A0A392N6C4</accession>